<evidence type="ECO:0000313" key="3">
    <source>
        <dbReference type="Proteomes" id="UP000319213"/>
    </source>
</evidence>
<accession>A0A543J4L0</accession>
<keyword evidence="3" id="KW-1185">Reference proteome</keyword>
<comment type="caution">
    <text evidence="2">The sequence shown here is derived from an EMBL/GenBank/DDBJ whole genome shotgun (WGS) entry which is preliminary data.</text>
</comment>
<gene>
    <name evidence="2" type="ORF">FHX40_4479</name>
</gene>
<evidence type="ECO:0000313" key="2">
    <source>
        <dbReference type="EMBL" id="TQM77708.1"/>
    </source>
</evidence>
<feature type="region of interest" description="Disordered" evidence="1">
    <location>
        <begin position="502"/>
        <end position="524"/>
    </location>
</feature>
<keyword evidence="2" id="KW-0560">Oxidoreductase</keyword>
<dbReference type="SUPFAM" id="SSF51412">
    <property type="entry name" value="Inosine monophosphate dehydrogenase (IMPDH)"/>
    <property type="match status" value="1"/>
</dbReference>
<dbReference type="AlphaFoldDB" id="A0A543J4L0"/>
<dbReference type="PANTHER" id="PTHR32332">
    <property type="entry name" value="2-NITROPROPANE DIOXYGENASE"/>
    <property type="match status" value="1"/>
</dbReference>
<keyword evidence="2" id="KW-0223">Dioxygenase</keyword>
<dbReference type="InterPro" id="IPR013785">
    <property type="entry name" value="Aldolase_TIM"/>
</dbReference>
<proteinExistence type="predicted"/>
<organism evidence="2 3">
    <name type="scientific">Thermopolyspora flexuosa</name>
    <dbReference type="NCBI Taxonomy" id="103836"/>
    <lineage>
        <taxon>Bacteria</taxon>
        <taxon>Bacillati</taxon>
        <taxon>Actinomycetota</taxon>
        <taxon>Actinomycetes</taxon>
        <taxon>Streptosporangiales</taxon>
        <taxon>Streptosporangiaceae</taxon>
        <taxon>Thermopolyspora</taxon>
    </lineage>
</organism>
<dbReference type="Pfam" id="PF03060">
    <property type="entry name" value="NMO"/>
    <property type="match status" value="1"/>
</dbReference>
<name>A0A543J4L0_9ACTN</name>
<evidence type="ECO:0000256" key="1">
    <source>
        <dbReference type="SAM" id="MobiDB-lite"/>
    </source>
</evidence>
<reference evidence="2 3" key="1">
    <citation type="submission" date="2019-06" db="EMBL/GenBank/DDBJ databases">
        <title>Sequencing the genomes of 1000 actinobacteria strains.</title>
        <authorList>
            <person name="Klenk H.-P."/>
        </authorList>
    </citation>
    <scope>NUCLEOTIDE SEQUENCE [LARGE SCALE GENOMIC DNA]</scope>
    <source>
        <strain evidence="2 3">DSM 43186</strain>
    </source>
</reference>
<dbReference type="GO" id="GO:0051213">
    <property type="term" value="F:dioxygenase activity"/>
    <property type="evidence" value="ECO:0007669"/>
    <property type="project" value="UniProtKB-KW"/>
</dbReference>
<dbReference type="RefSeq" id="WP_229788491.1">
    <property type="nucleotide sequence ID" value="NZ_BMPV01000002.1"/>
</dbReference>
<dbReference type="Proteomes" id="UP000319213">
    <property type="component" value="Unassembled WGS sequence"/>
</dbReference>
<dbReference type="PANTHER" id="PTHR32332:SF33">
    <property type="entry name" value="NITRONATE MONOOXYGENASE DOMAIN-CONTAINING PROTEIN"/>
    <property type="match status" value="1"/>
</dbReference>
<dbReference type="Gene3D" id="3.20.20.70">
    <property type="entry name" value="Aldolase class I"/>
    <property type="match status" value="1"/>
</dbReference>
<sequence>MANGGRYRPYEIRGKGVWVTAAQQLGETGRHALPRIIQGGMGVGVSNWRLARAVAATGQLGVVSGVALDTLMTRRLQLGDPGGHVRRALAAYPRRQAAERILERYYVPGGIPEGRPFRPVPRLGLRPNPWRDELQAAGNFVEVWLAKQGHDGPIGVNYLEKIQLATPASVYGAMLAGVDYVLMGAGIPSEIPALLDALAAGRPARLSITVAGADAPHVITFDPSRLAVPGAPPPLRPRFLAIVSAAVLAVHLSRNPATRPDGFVLETPVAGGHSAPPRGRMRLSETGEPVYGPRDRIDVAKVAALGLPFWLAGGYATPQGLAEALAAGAAGIQVGTAFALCRESGLGEHIRRRLLRLAGRGALHVRNDPSSSPTGFPFKVARLAGTLSEERVYAARPRLCDLGYLRTPYLKPDGDVGYRCPAEPVDLFVRKGGSAEETAGRHCLCNALTATAGLGQTRQDGYAEPPLVTLGQDLGFLAHLPAPDYGAADVVAYLLRGGTPDVPAVPNPTVRRSDALAPQPASPI</sequence>
<protein>
    <submittedName>
        <fullName evidence="2">NAD(P)H-dependent flavin oxidoreductase YrpB (Nitropropane dioxygenase family)</fullName>
    </submittedName>
</protein>
<dbReference type="EMBL" id="VFPQ01000001">
    <property type="protein sequence ID" value="TQM77708.1"/>
    <property type="molecule type" value="Genomic_DNA"/>
</dbReference>